<feature type="domain" description="ABC transmembrane type-1" evidence="9">
    <location>
        <begin position="54"/>
        <end position="258"/>
    </location>
</feature>
<feature type="transmembrane region" description="Helical" evidence="8">
    <location>
        <begin position="12"/>
        <end position="30"/>
    </location>
</feature>
<feature type="transmembrane region" description="Helical" evidence="8">
    <location>
        <begin position="86"/>
        <end position="104"/>
    </location>
</feature>
<dbReference type="InterPro" id="IPR035906">
    <property type="entry name" value="MetI-like_sf"/>
</dbReference>
<sequence length="271" mass="30018">MKRHWYATPYALWMTLFTIVPLLFVVYFAFTTKSGEWTVANFGKFFKASNLPVVADSFRLAFLCTLICLLIGYPAAYFLSARNFPLGRALVVLFLLPMWMNFLLRTYAMMTLLEKNGVINTVLDALGLPPQNLIGTEAAVLLGMVYNFLPFMILPIYTVLKKLDLRVIEAAEDLGAPPSKVFSRVVVPLSVPGVVSGITMVFMPAVTTFAISRMLGSGMIYLIGDTIEDYYINFNNRNVGSALSLVLMVLIVISIGLLRMADPKGEGGALW</sequence>
<feature type="transmembrane region" description="Helical" evidence="8">
    <location>
        <begin position="239"/>
        <end position="261"/>
    </location>
</feature>
<dbReference type="PROSITE" id="PS50928">
    <property type="entry name" value="ABC_TM1"/>
    <property type="match status" value="1"/>
</dbReference>
<reference evidence="10" key="2">
    <citation type="journal article" date="2021" name="PeerJ">
        <title>Extensive microbial diversity within the chicken gut microbiome revealed by metagenomics and culture.</title>
        <authorList>
            <person name="Gilroy R."/>
            <person name="Ravi A."/>
            <person name="Getino M."/>
            <person name="Pursley I."/>
            <person name="Horton D.L."/>
            <person name="Alikhan N.F."/>
            <person name="Baker D."/>
            <person name="Gharbi K."/>
            <person name="Hall N."/>
            <person name="Watson M."/>
            <person name="Adriaenssens E.M."/>
            <person name="Foster-Nyarko E."/>
            <person name="Jarju S."/>
            <person name="Secka A."/>
            <person name="Antonio M."/>
            <person name="Oren A."/>
            <person name="Chaudhuri R.R."/>
            <person name="La Ragione R."/>
            <person name="Hildebrand F."/>
            <person name="Pallen M.J."/>
        </authorList>
    </citation>
    <scope>NUCLEOTIDE SEQUENCE</scope>
    <source>
        <strain evidence="10">ChiHcec3-11533</strain>
    </source>
</reference>
<dbReference type="PANTHER" id="PTHR42929">
    <property type="entry name" value="INNER MEMBRANE ABC TRANSPORTER PERMEASE PROTEIN YDCU-RELATED-RELATED"/>
    <property type="match status" value="1"/>
</dbReference>
<keyword evidence="5 8" id="KW-0812">Transmembrane</keyword>
<evidence type="ECO:0000256" key="4">
    <source>
        <dbReference type="ARBA" id="ARBA00022475"/>
    </source>
</evidence>
<gene>
    <name evidence="10" type="ORF">IAB02_02215</name>
</gene>
<reference evidence="10" key="1">
    <citation type="submission" date="2020-10" db="EMBL/GenBank/DDBJ databases">
        <authorList>
            <person name="Gilroy R."/>
        </authorList>
    </citation>
    <scope>NUCLEOTIDE SEQUENCE</scope>
    <source>
        <strain evidence="10">ChiHcec3-11533</strain>
    </source>
</reference>
<evidence type="ECO:0000259" key="9">
    <source>
        <dbReference type="PROSITE" id="PS50928"/>
    </source>
</evidence>
<accession>A0A9D1LC76</accession>
<keyword evidence="3 8" id="KW-0813">Transport</keyword>
<comment type="caution">
    <text evidence="10">The sequence shown here is derived from an EMBL/GenBank/DDBJ whole genome shotgun (WGS) entry which is preliminary data.</text>
</comment>
<organism evidence="10 11">
    <name type="scientific">Candidatus Pullichristensenella excrementigallinarum</name>
    <dbReference type="NCBI Taxonomy" id="2840907"/>
    <lineage>
        <taxon>Bacteria</taxon>
        <taxon>Bacillati</taxon>
        <taxon>Bacillota</taxon>
        <taxon>Clostridia</taxon>
        <taxon>Candidatus Pullichristensenella</taxon>
    </lineage>
</organism>
<evidence type="ECO:0000256" key="5">
    <source>
        <dbReference type="ARBA" id="ARBA00022692"/>
    </source>
</evidence>
<protein>
    <submittedName>
        <fullName evidence="10">ABC transporter permease</fullName>
    </submittedName>
</protein>
<dbReference type="PANTHER" id="PTHR42929:SF1">
    <property type="entry name" value="INNER MEMBRANE ABC TRANSPORTER PERMEASE PROTEIN YDCU-RELATED"/>
    <property type="match status" value="1"/>
</dbReference>
<evidence type="ECO:0000256" key="6">
    <source>
        <dbReference type="ARBA" id="ARBA00022989"/>
    </source>
</evidence>
<dbReference type="CDD" id="cd06261">
    <property type="entry name" value="TM_PBP2"/>
    <property type="match status" value="1"/>
</dbReference>
<dbReference type="SUPFAM" id="SSF161098">
    <property type="entry name" value="MetI-like"/>
    <property type="match status" value="1"/>
</dbReference>
<evidence type="ECO:0000256" key="8">
    <source>
        <dbReference type="RuleBase" id="RU363032"/>
    </source>
</evidence>
<evidence type="ECO:0000256" key="3">
    <source>
        <dbReference type="ARBA" id="ARBA00022448"/>
    </source>
</evidence>
<dbReference type="InterPro" id="IPR000515">
    <property type="entry name" value="MetI-like"/>
</dbReference>
<feature type="transmembrane region" description="Helical" evidence="8">
    <location>
        <begin position="138"/>
        <end position="160"/>
    </location>
</feature>
<evidence type="ECO:0000313" key="11">
    <source>
        <dbReference type="Proteomes" id="UP000824072"/>
    </source>
</evidence>
<keyword evidence="4" id="KW-1003">Cell membrane</keyword>
<keyword evidence="6 8" id="KW-1133">Transmembrane helix</keyword>
<evidence type="ECO:0000313" key="10">
    <source>
        <dbReference type="EMBL" id="HIU33357.1"/>
    </source>
</evidence>
<dbReference type="Gene3D" id="1.10.3720.10">
    <property type="entry name" value="MetI-like"/>
    <property type="match status" value="1"/>
</dbReference>
<keyword evidence="7 8" id="KW-0472">Membrane</keyword>
<dbReference type="AlphaFoldDB" id="A0A9D1LC76"/>
<proteinExistence type="inferred from homology"/>
<evidence type="ECO:0000256" key="7">
    <source>
        <dbReference type="ARBA" id="ARBA00023136"/>
    </source>
</evidence>
<comment type="similarity">
    <text evidence="2">Belongs to the binding-protein-dependent transport system permease family. CysTW subfamily.</text>
</comment>
<comment type="subcellular location">
    <subcellularLocation>
        <location evidence="1 8">Cell membrane</location>
        <topology evidence="1 8">Multi-pass membrane protein</topology>
    </subcellularLocation>
</comment>
<dbReference type="Pfam" id="PF00528">
    <property type="entry name" value="BPD_transp_1"/>
    <property type="match status" value="1"/>
</dbReference>
<evidence type="ECO:0000256" key="1">
    <source>
        <dbReference type="ARBA" id="ARBA00004651"/>
    </source>
</evidence>
<evidence type="ECO:0000256" key="2">
    <source>
        <dbReference type="ARBA" id="ARBA00007069"/>
    </source>
</evidence>
<feature type="transmembrane region" description="Helical" evidence="8">
    <location>
        <begin position="60"/>
        <end position="79"/>
    </location>
</feature>
<dbReference type="GO" id="GO:0005886">
    <property type="term" value="C:plasma membrane"/>
    <property type="evidence" value="ECO:0007669"/>
    <property type="project" value="UniProtKB-SubCell"/>
</dbReference>
<dbReference type="Proteomes" id="UP000824072">
    <property type="component" value="Unassembled WGS sequence"/>
</dbReference>
<dbReference type="GO" id="GO:0055085">
    <property type="term" value="P:transmembrane transport"/>
    <property type="evidence" value="ECO:0007669"/>
    <property type="project" value="InterPro"/>
</dbReference>
<feature type="transmembrane region" description="Helical" evidence="8">
    <location>
        <begin position="181"/>
        <end position="203"/>
    </location>
</feature>
<name>A0A9D1LC76_9FIRM</name>
<dbReference type="EMBL" id="DVMU01000052">
    <property type="protein sequence ID" value="HIU33357.1"/>
    <property type="molecule type" value="Genomic_DNA"/>
</dbReference>